<dbReference type="InterPro" id="IPR002933">
    <property type="entry name" value="Peptidase_M20"/>
</dbReference>
<evidence type="ECO:0000313" key="3">
    <source>
        <dbReference type="EMBL" id="MCR0985512.1"/>
    </source>
</evidence>
<dbReference type="SUPFAM" id="SSF53187">
    <property type="entry name" value="Zn-dependent exopeptidases"/>
    <property type="match status" value="1"/>
</dbReference>
<protein>
    <submittedName>
        <fullName evidence="3">Amidohydrolase</fullName>
    </submittedName>
</protein>
<gene>
    <name evidence="3" type="ORF">NRP21_26005</name>
</gene>
<feature type="domain" description="Peptidase M20 dimerisation" evidence="2">
    <location>
        <begin position="183"/>
        <end position="273"/>
    </location>
</feature>
<dbReference type="Pfam" id="PF07687">
    <property type="entry name" value="M20_dimer"/>
    <property type="match status" value="1"/>
</dbReference>
<dbReference type="InterPro" id="IPR036264">
    <property type="entry name" value="Bact_exopeptidase_dim_dom"/>
</dbReference>
<dbReference type="Pfam" id="PF01546">
    <property type="entry name" value="Peptidase_M20"/>
    <property type="match status" value="1"/>
</dbReference>
<sequence>MDQNLTETLTRWRRHLHANPGVTGDEGPTADFVAQRLRELGITEIETGIGGHGLVATIRRGGGNRSVGLRADMDALPIQEASTELPYRSTKPGVMHACGHDGHTTALLGAAALLMGDESWSGTVRLVFQPAEEGGGGARAMIEDGLFRRFPMDRIFGWHNWPGLPVGTVAVHDGPVMAAGRRFQIEIEGHAGHAALPHLTHDPIVAAGHAVVACQSIVSRNLDPLDSAVVSLTTIEGGEAWNQIAAKVTIRGSMRFLRPETGRMIEDGLHRIARGLSETFQVKARAEVLGGVNPTTNHPAERDLAAEAASAVAPVRRDLPAAMTGEDFSEFLGVVPGAFVWIGNGPTDGGRELHHPNYDFDDRVLPVASGFLAEAAKRALLAG</sequence>
<keyword evidence="4" id="KW-1185">Reference proteome</keyword>
<dbReference type="SUPFAM" id="SSF55031">
    <property type="entry name" value="Bacterial exopeptidase dimerisation domain"/>
    <property type="match status" value="1"/>
</dbReference>
<reference evidence="3 4" key="1">
    <citation type="submission" date="2022-06" db="EMBL/GenBank/DDBJ databases">
        <title>Roseomonas CN29.</title>
        <authorList>
            <person name="Cheng Y."/>
            <person name="He X."/>
        </authorList>
    </citation>
    <scope>NUCLEOTIDE SEQUENCE [LARGE SCALE GENOMIC DNA]</scope>
    <source>
        <strain evidence="3 4">CN29</strain>
    </source>
</reference>
<evidence type="ECO:0000313" key="4">
    <source>
        <dbReference type="Proteomes" id="UP001524642"/>
    </source>
</evidence>
<dbReference type="InterPro" id="IPR017439">
    <property type="entry name" value="Amidohydrolase"/>
</dbReference>
<dbReference type="Gene3D" id="3.40.630.10">
    <property type="entry name" value="Zn peptidases"/>
    <property type="match status" value="1"/>
</dbReference>
<dbReference type="PANTHER" id="PTHR11014">
    <property type="entry name" value="PEPTIDASE M20 FAMILY MEMBER"/>
    <property type="match status" value="1"/>
</dbReference>
<evidence type="ECO:0000256" key="1">
    <source>
        <dbReference type="ARBA" id="ARBA00022801"/>
    </source>
</evidence>
<dbReference type="PIRSF" id="PIRSF005962">
    <property type="entry name" value="Pept_M20D_amidohydro"/>
    <property type="match status" value="1"/>
</dbReference>
<organism evidence="3 4">
    <name type="scientific">Roseomonas populi</name>
    <dbReference type="NCBI Taxonomy" id="3121582"/>
    <lineage>
        <taxon>Bacteria</taxon>
        <taxon>Pseudomonadati</taxon>
        <taxon>Pseudomonadota</taxon>
        <taxon>Alphaproteobacteria</taxon>
        <taxon>Acetobacterales</taxon>
        <taxon>Roseomonadaceae</taxon>
        <taxon>Roseomonas</taxon>
    </lineage>
</organism>
<dbReference type="NCBIfam" id="TIGR01891">
    <property type="entry name" value="amidohydrolases"/>
    <property type="match status" value="1"/>
</dbReference>
<keyword evidence="1" id="KW-0378">Hydrolase</keyword>
<dbReference type="InterPro" id="IPR011650">
    <property type="entry name" value="Peptidase_M20_dimer"/>
</dbReference>
<accession>A0ABT1XBL9</accession>
<dbReference type="Gene3D" id="3.30.70.360">
    <property type="match status" value="1"/>
</dbReference>
<name>A0ABT1XBL9_9PROT</name>
<evidence type="ECO:0000259" key="2">
    <source>
        <dbReference type="Pfam" id="PF07687"/>
    </source>
</evidence>
<dbReference type="RefSeq" id="WP_257719157.1">
    <property type="nucleotide sequence ID" value="NZ_JANJOU010000035.1"/>
</dbReference>
<dbReference type="Proteomes" id="UP001524642">
    <property type="component" value="Unassembled WGS sequence"/>
</dbReference>
<dbReference type="PANTHER" id="PTHR11014:SF63">
    <property type="entry name" value="METALLOPEPTIDASE, PUTATIVE (AFU_ORTHOLOGUE AFUA_6G09600)-RELATED"/>
    <property type="match status" value="1"/>
</dbReference>
<comment type="caution">
    <text evidence="3">The sequence shown here is derived from an EMBL/GenBank/DDBJ whole genome shotgun (WGS) entry which is preliminary data.</text>
</comment>
<dbReference type="EMBL" id="JANJOU010000035">
    <property type="protein sequence ID" value="MCR0985512.1"/>
    <property type="molecule type" value="Genomic_DNA"/>
</dbReference>
<proteinExistence type="predicted"/>